<evidence type="ECO:0000313" key="4">
    <source>
        <dbReference type="Proteomes" id="UP000241444"/>
    </source>
</evidence>
<sequence length="118" mass="13090">MTHKTDASIKLTYELDAAPSKVWRALTLPEYVSRWLKRPTGKSGVPEENTPEPSIEIHLISADPHTRVRYSMKDNDAVSYVTFQIGANGRGGTTFSIVHELAMSVANNNRPQPRRAAA</sequence>
<dbReference type="Proteomes" id="UP000241444">
    <property type="component" value="Unassembled WGS sequence"/>
</dbReference>
<dbReference type="SUPFAM" id="SSF55961">
    <property type="entry name" value="Bet v1-like"/>
    <property type="match status" value="1"/>
</dbReference>
<proteinExistence type="inferred from homology"/>
<protein>
    <recommendedName>
        <fullName evidence="2">Activator of Hsp90 ATPase homologue 1/2-like C-terminal domain-containing protein</fullName>
    </recommendedName>
</protein>
<name>A0A2P7BUM9_9HYPH</name>
<evidence type="ECO:0000313" key="3">
    <source>
        <dbReference type="EMBL" id="PSH70174.1"/>
    </source>
</evidence>
<dbReference type="OrthoDB" id="9803476at2"/>
<dbReference type="EMBL" id="PGGO01000002">
    <property type="protein sequence ID" value="PSH70174.1"/>
    <property type="molecule type" value="Genomic_DNA"/>
</dbReference>
<evidence type="ECO:0000256" key="1">
    <source>
        <dbReference type="ARBA" id="ARBA00006817"/>
    </source>
</evidence>
<comment type="caution">
    <text evidence="3">The sequence shown here is derived from an EMBL/GenBank/DDBJ whole genome shotgun (WGS) entry which is preliminary data.</text>
</comment>
<dbReference type="InterPro" id="IPR023393">
    <property type="entry name" value="START-like_dom_sf"/>
</dbReference>
<gene>
    <name evidence="3" type="ORF">CU102_03525</name>
</gene>
<comment type="similarity">
    <text evidence="1">Belongs to the AHA1 family.</text>
</comment>
<accession>A0A2P7BUM9</accession>
<organism evidence="3 4">
    <name type="scientific">Phyllobacterium brassicacearum</name>
    <dbReference type="NCBI Taxonomy" id="314235"/>
    <lineage>
        <taxon>Bacteria</taxon>
        <taxon>Pseudomonadati</taxon>
        <taxon>Pseudomonadota</taxon>
        <taxon>Alphaproteobacteria</taxon>
        <taxon>Hyphomicrobiales</taxon>
        <taxon>Phyllobacteriaceae</taxon>
        <taxon>Phyllobacterium</taxon>
    </lineage>
</organism>
<dbReference type="AlphaFoldDB" id="A0A2P7BUM9"/>
<dbReference type="CDD" id="cd07814">
    <property type="entry name" value="SRPBCC_CalC_Aha1-like"/>
    <property type="match status" value="1"/>
</dbReference>
<reference evidence="4" key="1">
    <citation type="submission" date="2017-11" db="EMBL/GenBank/DDBJ databases">
        <authorList>
            <person name="Kuznetsova I."/>
            <person name="Sazanova A."/>
            <person name="Chirak E."/>
            <person name="Safronova V."/>
            <person name="Willems A."/>
        </authorList>
    </citation>
    <scope>NUCLEOTIDE SEQUENCE [LARGE SCALE GENOMIC DNA]</scope>
    <source>
        <strain evidence="4">STM 196</strain>
    </source>
</reference>
<dbReference type="Pfam" id="PF08327">
    <property type="entry name" value="AHSA1"/>
    <property type="match status" value="1"/>
</dbReference>
<dbReference type="InterPro" id="IPR013538">
    <property type="entry name" value="ASHA1/2-like_C"/>
</dbReference>
<keyword evidence="4" id="KW-1185">Reference proteome</keyword>
<dbReference type="Gene3D" id="3.30.530.20">
    <property type="match status" value="1"/>
</dbReference>
<feature type="domain" description="Activator of Hsp90 ATPase homologue 1/2-like C-terminal" evidence="2">
    <location>
        <begin position="16"/>
        <end position="103"/>
    </location>
</feature>
<evidence type="ECO:0000259" key="2">
    <source>
        <dbReference type="Pfam" id="PF08327"/>
    </source>
</evidence>
<dbReference type="RefSeq" id="WP_106709588.1">
    <property type="nucleotide sequence ID" value="NZ_PGGO01000002.1"/>
</dbReference>